<sequence>MTTGILTFHDGINYGAFCQVYSLYSYLRSQGLDVQVLNYKNPGFEERERQCFILPGNAELTARNMRKMALFEEAHSLLNMTPRLRSQEDLARHAFDAVVVGSDEVWNFSTELIGFDPVYFSHGVQAERLVSYAPSFGTVNAGDAIPDAVCEGIRRFSSISVRDANASRVVQGITGTAAPIVLDPTFLTDLSAQAVLPEEKDYILVYGFFTPPMVESIRAYARKTGKKTVALGYYREWCDVNRDIITPFEWLGYFMQSDCVVTTMFHGMIYSILNRKPFCMFMTDYRRNKVGTLLDDAGLAHAIAGEHDDPAAVLSGHFDYAAAYASIDAKRAFSRQYLAQALGLPL</sequence>
<organism evidence="2 3">
    <name type="scientific">Desulfovibrio subterraneus</name>
    <dbReference type="NCBI Taxonomy" id="2718620"/>
    <lineage>
        <taxon>Bacteria</taxon>
        <taxon>Pseudomonadati</taxon>
        <taxon>Thermodesulfobacteriota</taxon>
        <taxon>Desulfovibrionia</taxon>
        <taxon>Desulfovibrionales</taxon>
        <taxon>Desulfovibrionaceae</taxon>
        <taxon>Desulfovibrio</taxon>
    </lineage>
</organism>
<dbReference type="Proteomes" id="UP000503840">
    <property type="component" value="Unassembled WGS sequence"/>
</dbReference>
<feature type="domain" description="Polysaccharide pyruvyl transferase" evidence="1">
    <location>
        <begin position="13"/>
        <end position="284"/>
    </location>
</feature>
<reference evidence="2 3" key="1">
    <citation type="submission" date="2020-05" db="EMBL/GenBank/DDBJ databases">
        <title>Draft genome sequence of Desulfovibrio sp. strain HN2T.</title>
        <authorList>
            <person name="Ueno A."/>
            <person name="Tamazawa S."/>
            <person name="Tamamura S."/>
            <person name="Murakami T."/>
            <person name="Kiyama T."/>
            <person name="Inomata H."/>
            <person name="Amano Y."/>
            <person name="Miyakawa K."/>
            <person name="Tamaki H."/>
            <person name="Naganuma T."/>
            <person name="Kaneko K."/>
        </authorList>
    </citation>
    <scope>NUCLEOTIDE SEQUENCE [LARGE SCALE GENOMIC DNA]</scope>
    <source>
        <strain evidence="2 3">HN2</strain>
    </source>
</reference>
<dbReference type="AlphaFoldDB" id="A0A7J0BH78"/>
<dbReference type="InterPro" id="IPR007345">
    <property type="entry name" value="Polysacch_pyruvyl_Trfase"/>
</dbReference>
<evidence type="ECO:0000313" key="3">
    <source>
        <dbReference type="Proteomes" id="UP000503840"/>
    </source>
</evidence>
<protein>
    <recommendedName>
        <fullName evidence="1">Polysaccharide pyruvyl transferase domain-containing protein</fullName>
    </recommendedName>
</protein>
<dbReference type="Pfam" id="PF04230">
    <property type="entry name" value="PS_pyruv_trans"/>
    <property type="match status" value="1"/>
</dbReference>
<accession>A0A7J0BH78</accession>
<dbReference type="RefSeq" id="WP_174404250.1">
    <property type="nucleotide sequence ID" value="NZ_BLVO01000012.1"/>
</dbReference>
<evidence type="ECO:0000313" key="2">
    <source>
        <dbReference type="EMBL" id="GFM32551.1"/>
    </source>
</evidence>
<name>A0A7J0BH78_9BACT</name>
<keyword evidence="3" id="KW-1185">Reference proteome</keyword>
<evidence type="ECO:0000259" key="1">
    <source>
        <dbReference type="Pfam" id="PF04230"/>
    </source>
</evidence>
<comment type="caution">
    <text evidence="2">The sequence shown here is derived from an EMBL/GenBank/DDBJ whole genome shotgun (WGS) entry which is preliminary data.</text>
</comment>
<dbReference type="EMBL" id="BLVO01000012">
    <property type="protein sequence ID" value="GFM32551.1"/>
    <property type="molecule type" value="Genomic_DNA"/>
</dbReference>
<gene>
    <name evidence="2" type="ORF">DSM101010T_09160</name>
</gene>
<proteinExistence type="predicted"/>